<dbReference type="AlphaFoldDB" id="A0AAX2RZ30"/>
<comment type="caution">
    <text evidence="1">The sequence shown here is derived from an EMBL/GenBank/DDBJ whole genome shotgun (WGS) entry which is preliminary data.</text>
</comment>
<evidence type="ECO:0000313" key="2">
    <source>
        <dbReference type="Proteomes" id="UP000298234"/>
    </source>
</evidence>
<sequence length="66" mass="7415">MRNETGMRLESLVGRGVEDGYVQFNDKRGELASYRSIEIYLNCFGDRRDLSLLEIANPLTAGGAIY</sequence>
<dbReference type="RefSeq" id="WP_124819216.1">
    <property type="nucleotide sequence ID" value="NZ_JAYNDG010000013.1"/>
</dbReference>
<dbReference type="EMBL" id="SNSQ01000003">
    <property type="protein sequence ID" value="TEU53379.1"/>
    <property type="molecule type" value="Genomic_DNA"/>
</dbReference>
<reference evidence="1 2" key="1">
    <citation type="submission" date="2019-03" db="EMBL/GenBank/DDBJ databases">
        <title>Burkholderia cepacia outbreak.</title>
        <authorList>
            <person name="Farzana R."/>
            <person name="Walsh T.R."/>
        </authorList>
    </citation>
    <scope>NUCLEOTIDE SEQUENCE [LARGE SCALE GENOMIC DNA]</scope>
    <source>
        <strain evidence="2">d13</strain>
    </source>
</reference>
<evidence type="ECO:0000313" key="1">
    <source>
        <dbReference type="EMBL" id="TEU53379.1"/>
    </source>
</evidence>
<accession>A0AAX2RZ30</accession>
<name>A0AAX2RZ30_BURCE</name>
<dbReference type="Proteomes" id="UP000298234">
    <property type="component" value="Unassembled WGS sequence"/>
</dbReference>
<proteinExistence type="predicted"/>
<protein>
    <submittedName>
        <fullName evidence="1">Uncharacterized protein</fullName>
    </submittedName>
</protein>
<organism evidence="1 2">
    <name type="scientific">Burkholderia cepacia</name>
    <name type="common">Pseudomonas cepacia</name>
    <dbReference type="NCBI Taxonomy" id="292"/>
    <lineage>
        <taxon>Bacteria</taxon>
        <taxon>Pseudomonadati</taxon>
        <taxon>Pseudomonadota</taxon>
        <taxon>Betaproteobacteria</taxon>
        <taxon>Burkholderiales</taxon>
        <taxon>Burkholderiaceae</taxon>
        <taxon>Burkholderia</taxon>
        <taxon>Burkholderia cepacia complex</taxon>
    </lineage>
</organism>
<gene>
    <name evidence="1" type="ORF">E3D37_04255</name>
</gene>